<accession>A0A7W8HYB1</accession>
<evidence type="ECO:0000313" key="3">
    <source>
        <dbReference type="EMBL" id="MBB5292055.1"/>
    </source>
</evidence>
<feature type="domain" description="Endonuclease GajA/Old nuclease/RecF-like AAA" evidence="2">
    <location>
        <begin position="17"/>
        <end position="102"/>
    </location>
</feature>
<dbReference type="Pfam" id="PF13175">
    <property type="entry name" value="AAA_15"/>
    <property type="match status" value="1"/>
</dbReference>
<reference evidence="3 4" key="1">
    <citation type="submission" date="2020-08" db="EMBL/GenBank/DDBJ databases">
        <title>Genomic Encyclopedia of Type Strains, Phase IV (KMG-IV): sequencing the most valuable type-strain genomes for metagenomic binning, comparative biology and taxonomic classification.</title>
        <authorList>
            <person name="Goeker M."/>
        </authorList>
    </citation>
    <scope>NUCLEOTIDE SEQUENCE [LARGE SCALE GENOMIC DNA]</scope>
    <source>
        <strain evidence="3 4">DSM 25335</strain>
    </source>
</reference>
<evidence type="ECO:0000313" key="4">
    <source>
        <dbReference type="Proteomes" id="UP000566663"/>
    </source>
</evidence>
<dbReference type="EMBL" id="JACHFZ010000003">
    <property type="protein sequence ID" value="MBB5292055.1"/>
    <property type="molecule type" value="Genomic_DNA"/>
</dbReference>
<organism evidence="3 4">
    <name type="scientific">Brevundimonas basaltis</name>
    <dbReference type="NCBI Taxonomy" id="472166"/>
    <lineage>
        <taxon>Bacteria</taxon>
        <taxon>Pseudomonadati</taxon>
        <taxon>Pseudomonadota</taxon>
        <taxon>Alphaproteobacteria</taxon>
        <taxon>Caulobacterales</taxon>
        <taxon>Caulobacteraceae</taxon>
        <taxon>Brevundimonas</taxon>
    </lineage>
</organism>
<dbReference type="InterPro" id="IPR041685">
    <property type="entry name" value="AAA_GajA/Old/RecF-like"/>
</dbReference>
<evidence type="ECO:0000256" key="1">
    <source>
        <dbReference type="SAM" id="Coils"/>
    </source>
</evidence>
<keyword evidence="1" id="KW-0175">Coiled coil</keyword>
<keyword evidence="4" id="KW-1185">Reference proteome</keyword>
<sequence>MTSRSNWANDSSTFSVNRLAGEKGISLDSRGDGIKARYIPLILKFIAEKSRDAAGIAPTFIWAYEEPENNLEFRRAQALADAFHKLAEDETSQVLLTTHSPVFYNMHLDDRDRGLCSAYHLTKAGPETGTVCRSASEASISLDESMGAMAIIAPHIKAAQTALVEATSQAEDLKGKLARYNQANLPAIFVEGATDYRVMNRLLTLFRPRQAAQVFLAEPPQRAGANYVANMLRSWEFRTKHLDLRERRSAVGIVDCDFAGLDAVGRFEAEAIKWKHVSLLKLETPDHLQAACDLGVALPVTLEELWPAAVWQRAQEQGWLVQRPRKGLLSEDLLARMVDEDLRLSDVVENDWRIYFENQVNDDPASTAKMDWASYTASLNAAALEPICQAHLAILDRALAKLGIT</sequence>
<feature type="coiled-coil region" evidence="1">
    <location>
        <begin position="156"/>
        <end position="183"/>
    </location>
</feature>
<protein>
    <recommendedName>
        <fullName evidence="2">Endonuclease GajA/Old nuclease/RecF-like AAA domain-containing protein</fullName>
    </recommendedName>
</protein>
<gene>
    <name evidence="3" type="ORF">HNQ67_001575</name>
</gene>
<dbReference type="AlphaFoldDB" id="A0A7W8HYB1"/>
<name>A0A7W8HYB1_9CAUL</name>
<proteinExistence type="predicted"/>
<evidence type="ECO:0000259" key="2">
    <source>
        <dbReference type="Pfam" id="PF13175"/>
    </source>
</evidence>
<dbReference type="Proteomes" id="UP000566663">
    <property type="component" value="Unassembled WGS sequence"/>
</dbReference>
<comment type="caution">
    <text evidence="3">The sequence shown here is derived from an EMBL/GenBank/DDBJ whole genome shotgun (WGS) entry which is preliminary data.</text>
</comment>
<dbReference type="RefSeq" id="WP_183254125.1">
    <property type="nucleotide sequence ID" value="NZ_BAAAFF010000002.1"/>
</dbReference>